<dbReference type="OrthoDB" id="2823912at2759"/>
<dbReference type="SUPFAM" id="SSF81383">
    <property type="entry name" value="F-box domain"/>
    <property type="match status" value="1"/>
</dbReference>
<protein>
    <recommendedName>
        <fullName evidence="1">F-box domain-containing protein</fullName>
    </recommendedName>
</protein>
<gene>
    <name evidence="2" type="ORF">Hypma_005620</name>
</gene>
<dbReference type="Pfam" id="PF00646">
    <property type="entry name" value="F-box"/>
    <property type="match status" value="1"/>
</dbReference>
<dbReference type="PROSITE" id="PS50181">
    <property type="entry name" value="FBOX"/>
    <property type="match status" value="1"/>
</dbReference>
<dbReference type="Proteomes" id="UP000076154">
    <property type="component" value="Unassembled WGS sequence"/>
</dbReference>
<dbReference type="AlphaFoldDB" id="A0A369JVX6"/>
<feature type="domain" description="F-box" evidence="1">
    <location>
        <begin position="77"/>
        <end position="126"/>
    </location>
</feature>
<dbReference type="CDD" id="cd09917">
    <property type="entry name" value="F-box_SF"/>
    <property type="match status" value="1"/>
</dbReference>
<comment type="caution">
    <text evidence="2">The sequence shown here is derived from an EMBL/GenBank/DDBJ whole genome shotgun (WGS) entry which is preliminary data.</text>
</comment>
<dbReference type="InterPro" id="IPR036047">
    <property type="entry name" value="F-box-like_dom_sf"/>
</dbReference>
<name>A0A369JVX6_HYPMA</name>
<evidence type="ECO:0000313" key="3">
    <source>
        <dbReference type="Proteomes" id="UP000076154"/>
    </source>
</evidence>
<organism evidence="2 3">
    <name type="scientific">Hypsizygus marmoreus</name>
    <name type="common">White beech mushroom</name>
    <name type="synonym">Agaricus marmoreus</name>
    <dbReference type="NCBI Taxonomy" id="39966"/>
    <lineage>
        <taxon>Eukaryota</taxon>
        <taxon>Fungi</taxon>
        <taxon>Dikarya</taxon>
        <taxon>Basidiomycota</taxon>
        <taxon>Agaricomycotina</taxon>
        <taxon>Agaricomycetes</taxon>
        <taxon>Agaricomycetidae</taxon>
        <taxon>Agaricales</taxon>
        <taxon>Tricholomatineae</taxon>
        <taxon>Lyophyllaceae</taxon>
        <taxon>Hypsizygus</taxon>
    </lineage>
</organism>
<sequence>MTEDQNDGLETDPPSDSTLWHLLPFHDVDEGNKQPRVSWFDYDPPEWWTRWSWRYMADAYMREEGRRKAGKNKFAHIGGILDLPLDLMYEIFGLLHPLDLYHISQTTKSLRNLVLTRDALALWKTVYERHPDIPRCPRNMSEPAWTAFIFIPTLCEGCGKYRPLTDFALRRCLCETCLDVHYVSKYLNPQQGQDQLYPADHVIWELLPYSSRGYPWIKRTTEVMRHRYSACDLRAMAETIEKFESEIASGRLSAREAFEDFKRTTKEVVSYWVEHTFKCAEWGNASYEKFFKEREDRYRDLANRIVNRFIRLGYHASDIQDDCFVFVVQQCKVRRLTRRAWREIRPYLEAKAIKLRDVRRLAERQALLKKRAEIVKDAYLEYKKTISPITWKYLPHKSEILALEMFSDIINLPTESEVTVATCGSTFKQLPGYLADRRERQRRQLLSLLPLDEHGDTSVLDDSDSGLTRRLELALSVFTCIDCMGTEDMNWSICFGWEDIIEHNWCPVNNTACTRWTFSSIGSSIAANLARLVGLDPSTASARDMDRVDARFMCAECPVETYRGVKGQMAVTWRECVIHAIDMQLDFTLHEVAFVHSGWHLLTPETTTLVKLHEEKYPNPAEWAWSCNHCAVHFDEFVRRKDALDHIIDVHSIETPRENIDFFYHHAAAQNLRRPVGLSQAPPAEYRCNRCPNLGYRLFTRKRLEQHLRDKHGIKAPVINEDCVKVAHVLRTSRAGINAA</sequence>
<dbReference type="STRING" id="39966.A0A369JVX6"/>
<accession>A0A369JVX6</accession>
<keyword evidence="3" id="KW-1185">Reference proteome</keyword>
<dbReference type="InterPro" id="IPR001810">
    <property type="entry name" value="F-box_dom"/>
</dbReference>
<evidence type="ECO:0000313" key="2">
    <source>
        <dbReference type="EMBL" id="RDB26491.1"/>
    </source>
</evidence>
<dbReference type="EMBL" id="LUEZ02000029">
    <property type="protein sequence ID" value="RDB26491.1"/>
    <property type="molecule type" value="Genomic_DNA"/>
</dbReference>
<evidence type="ECO:0000259" key="1">
    <source>
        <dbReference type="PROSITE" id="PS50181"/>
    </source>
</evidence>
<proteinExistence type="predicted"/>
<reference evidence="2" key="1">
    <citation type="submission" date="2018-04" db="EMBL/GenBank/DDBJ databases">
        <title>Whole genome sequencing of Hypsizygus marmoreus.</title>
        <authorList>
            <person name="Choi I.-G."/>
            <person name="Min B."/>
            <person name="Kim J.-G."/>
            <person name="Kim S."/>
            <person name="Oh Y.-L."/>
            <person name="Kong W.-S."/>
            <person name="Park H."/>
            <person name="Jeong J."/>
            <person name="Song E.-S."/>
        </authorList>
    </citation>
    <scope>NUCLEOTIDE SEQUENCE [LARGE SCALE GENOMIC DNA]</scope>
    <source>
        <strain evidence="2">51987-8</strain>
    </source>
</reference>
<dbReference type="InParanoid" id="A0A369JVX6"/>